<dbReference type="Pfam" id="PF00809">
    <property type="entry name" value="Pterin_bind"/>
    <property type="match status" value="1"/>
</dbReference>
<evidence type="ECO:0000256" key="10">
    <source>
        <dbReference type="ARBA" id="ARBA00022909"/>
    </source>
</evidence>
<reference evidence="14 15" key="1">
    <citation type="submission" date="2016-11" db="EMBL/GenBank/DDBJ databases">
        <authorList>
            <person name="Jaros S."/>
            <person name="Januszkiewicz K."/>
            <person name="Wedrychowicz H."/>
        </authorList>
    </citation>
    <scope>NUCLEOTIDE SEQUENCE [LARGE SCALE GENOMIC DNA]</scope>
    <source>
        <strain evidence="14 15">DSM 17918</strain>
    </source>
</reference>
<dbReference type="SUPFAM" id="SSF51717">
    <property type="entry name" value="Dihydropteroate synthetase-like"/>
    <property type="match status" value="1"/>
</dbReference>
<keyword evidence="15" id="KW-1185">Reference proteome</keyword>
<evidence type="ECO:0000259" key="13">
    <source>
        <dbReference type="PROSITE" id="PS50972"/>
    </source>
</evidence>
<keyword evidence="7" id="KW-0808">Transferase</keyword>
<comment type="similarity">
    <text evidence="4">Belongs to the DHPS family.</text>
</comment>
<evidence type="ECO:0000256" key="4">
    <source>
        <dbReference type="ARBA" id="ARBA00009503"/>
    </source>
</evidence>
<dbReference type="PROSITE" id="PS00793">
    <property type="entry name" value="DHPS_2"/>
    <property type="match status" value="1"/>
</dbReference>
<dbReference type="GO" id="GO:0004156">
    <property type="term" value="F:dihydropteroate synthase activity"/>
    <property type="evidence" value="ECO:0007669"/>
    <property type="project" value="UniProtKB-EC"/>
</dbReference>
<dbReference type="PROSITE" id="PS50972">
    <property type="entry name" value="PTERIN_BINDING"/>
    <property type="match status" value="1"/>
</dbReference>
<feature type="domain" description="Pterin-binding" evidence="13">
    <location>
        <begin position="138"/>
        <end position="384"/>
    </location>
</feature>
<comment type="pathway">
    <text evidence="3">Cofactor biosynthesis; tetrahydrofolate biosynthesis; 7,8-dihydrofolate from 2-amino-4-hydroxy-6-hydroxymethyl-7,8-dihydropteridine diphosphate and 4-aminobenzoate: step 1/2.</text>
</comment>
<dbReference type="CDD" id="cd00739">
    <property type="entry name" value="DHPS"/>
    <property type="match status" value="1"/>
</dbReference>
<dbReference type="GO" id="GO:0046654">
    <property type="term" value="P:tetrahydrofolate biosynthetic process"/>
    <property type="evidence" value="ECO:0007669"/>
    <property type="project" value="UniProtKB-UniPathway"/>
</dbReference>
<comment type="function">
    <text evidence="12">Catalyzes the condensation of para-aminobenzoate (pABA) with 6-hydroxymethyl-7,8-dihydropterin diphosphate (DHPt-PP) to form 7,8-dihydropteroate (H2Pte), the immediate precursor of folate derivatives.</text>
</comment>
<proteinExistence type="inferred from homology"/>
<protein>
    <recommendedName>
        <fullName evidence="6">Dihydropteroate synthase</fullName>
        <ecNumber evidence="5">2.5.1.15</ecNumber>
    </recommendedName>
    <alternativeName>
        <fullName evidence="11">Dihydropteroate pyrophosphorylase</fullName>
    </alternativeName>
</protein>
<name>A0A1M4Z2S0_9THEO</name>
<evidence type="ECO:0000256" key="9">
    <source>
        <dbReference type="ARBA" id="ARBA00022842"/>
    </source>
</evidence>
<evidence type="ECO:0000256" key="6">
    <source>
        <dbReference type="ARBA" id="ARBA00016919"/>
    </source>
</evidence>
<dbReference type="EC" id="2.5.1.15" evidence="5"/>
<keyword evidence="8" id="KW-0479">Metal-binding</keyword>
<evidence type="ECO:0000256" key="11">
    <source>
        <dbReference type="ARBA" id="ARBA00030193"/>
    </source>
</evidence>
<keyword evidence="10" id="KW-0289">Folate biosynthesis</keyword>
<gene>
    <name evidence="14" type="ORF">SAMN02746089_01338</name>
</gene>
<dbReference type="GO" id="GO:0046872">
    <property type="term" value="F:metal ion binding"/>
    <property type="evidence" value="ECO:0007669"/>
    <property type="project" value="UniProtKB-KW"/>
</dbReference>
<dbReference type="STRING" id="1121256.SAMN02746089_01338"/>
<dbReference type="EMBL" id="FQVH01000012">
    <property type="protein sequence ID" value="SHF12364.1"/>
    <property type="molecule type" value="Genomic_DNA"/>
</dbReference>
<sequence length="391" mass="43183">MEGRFMPFYSREDAMSELKRIGVSEGALEILADKMDYIIVKVNKVKAVAANILKQEMLSLGGDVAVHRGCVNCSVEHTDVIVMGTFKQYKMLIEKLKAQPYFGLDHIGAIFGELLNNRVKRPATIETPRYKLPLGKKTYIMGILNVTPDSFSDGGKYTDIQKAINRAKAMVDEGADIIDVGGESTRPGYTPVPLEEELHRVIPVIERLVKEIKVPISVDTTKAEVARRAIELGADIINDQWGLQGDPAMAKVAAEHNVPVVVMFNKNDRQYEDIIGEHLAFLHRSVDIAVKAGLNRDKIIIDPGIGFGKSPEQNLYVMKHLSEFKSLGLPILLGTSRKSMIGHVLELPVGDRIEGTAATVAYGITQGVDIVRVHDVKEMARVARMTDAMVR</sequence>
<evidence type="ECO:0000256" key="12">
    <source>
        <dbReference type="ARBA" id="ARBA00053449"/>
    </source>
</evidence>
<accession>A0A1M4Z2S0</accession>
<evidence type="ECO:0000313" key="15">
    <source>
        <dbReference type="Proteomes" id="UP000184088"/>
    </source>
</evidence>
<evidence type="ECO:0000313" key="14">
    <source>
        <dbReference type="EMBL" id="SHF12364.1"/>
    </source>
</evidence>
<dbReference type="InterPro" id="IPR011005">
    <property type="entry name" value="Dihydropteroate_synth-like_sf"/>
</dbReference>
<keyword evidence="9" id="KW-0460">Magnesium</keyword>
<dbReference type="AlphaFoldDB" id="A0A1M4Z2S0"/>
<dbReference type="Gene3D" id="3.20.20.20">
    <property type="entry name" value="Dihydropteroate synthase-like"/>
    <property type="match status" value="1"/>
</dbReference>
<dbReference type="InterPro" id="IPR045031">
    <property type="entry name" value="DHP_synth-like"/>
</dbReference>
<evidence type="ECO:0000256" key="3">
    <source>
        <dbReference type="ARBA" id="ARBA00004763"/>
    </source>
</evidence>
<evidence type="ECO:0000256" key="2">
    <source>
        <dbReference type="ARBA" id="ARBA00001946"/>
    </source>
</evidence>
<evidence type="ECO:0000256" key="7">
    <source>
        <dbReference type="ARBA" id="ARBA00022679"/>
    </source>
</evidence>
<organism evidence="14 15">
    <name type="scientific">Caldanaerobius fijiensis DSM 17918</name>
    <dbReference type="NCBI Taxonomy" id="1121256"/>
    <lineage>
        <taxon>Bacteria</taxon>
        <taxon>Bacillati</taxon>
        <taxon>Bacillota</taxon>
        <taxon>Clostridia</taxon>
        <taxon>Thermoanaerobacterales</taxon>
        <taxon>Thermoanaerobacteraceae</taxon>
        <taxon>Caldanaerobius</taxon>
    </lineage>
</organism>
<comment type="cofactor">
    <cofactor evidence="2">
        <name>Mg(2+)</name>
        <dbReference type="ChEBI" id="CHEBI:18420"/>
    </cofactor>
</comment>
<evidence type="ECO:0000256" key="5">
    <source>
        <dbReference type="ARBA" id="ARBA00012458"/>
    </source>
</evidence>
<dbReference type="GO" id="GO:0005829">
    <property type="term" value="C:cytosol"/>
    <property type="evidence" value="ECO:0007669"/>
    <property type="project" value="TreeGrafter"/>
</dbReference>
<dbReference type="Proteomes" id="UP000184088">
    <property type="component" value="Unassembled WGS sequence"/>
</dbReference>
<dbReference type="PROSITE" id="PS00792">
    <property type="entry name" value="DHPS_1"/>
    <property type="match status" value="1"/>
</dbReference>
<dbReference type="GO" id="GO:0046656">
    <property type="term" value="P:folic acid biosynthetic process"/>
    <property type="evidence" value="ECO:0007669"/>
    <property type="project" value="UniProtKB-KW"/>
</dbReference>
<evidence type="ECO:0000256" key="1">
    <source>
        <dbReference type="ARBA" id="ARBA00000012"/>
    </source>
</evidence>
<dbReference type="PANTHER" id="PTHR20941">
    <property type="entry name" value="FOLATE SYNTHESIS PROTEINS"/>
    <property type="match status" value="1"/>
</dbReference>
<evidence type="ECO:0000256" key="8">
    <source>
        <dbReference type="ARBA" id="ARBA00022723"/>
    </source>
</evidence>
<dbReference type="InterPro" id="IPR000489">
    <property type="entry name" value="Pterin-binding_dom"/>
</dbReference>
<dbReference type="UniPathway" id="UPA00077">
    <property type="reaction ID" value="UER00156"/>
</dbReference>
<dbReference type="FunFam" id="3.20.20.20:FF:000006">
    <property type="entry name" value="Dihydropteroate synthase"/>
    <property type="match status" value="1"/>
</dbReference>
<dbReference type="PANTHER" id="PTHR20941:SF1">
    <property type="entry name" value="FOLIC ACID SYNTHESIS PROTEIN FOL1"/>
    <property type="match status" value="1"/>
</dbReference>
<dbReference type="NCBIfam" id="TIGR01496">
    <property type="entry name" value="DHPS"/>
    <property type="match status" value="1"/>
</dbReference>
<dbReference type="InterPro" id="IPR006390">
    <property type="entry name" value="DHP_synth_dom"/>
</dbReference>
<comment type="catalytic activity">
    <reaction evidence="1">
        <text>(7,8-dihydropterin-6-yl)methyl diphosphate + 4-aminobenzoate = 7,8-dihydropteroate + diphosphate</text>
        <dbReference type="Rhea" id="RHEA:19949"/>
        <dbReference type="ChEBI" id="CHEBI:17836"/>
        <dbReference type="ChEBI" id="CHEBI:17839"/>
        <dbReference type="ChEBI" id="CHEBI:33019"/>
        <dbReference type="ChEBI" id="CHEBI:72950"/>
        <dbReference type="EC" id="2.5.1.15"/>
    </reaction>
</comment>